<protein>
    <submittedName>
        <fullName evidence="1">Uncharacterized protein</fullName>
    </submittedName>
</protein>
<proteinExistence type="predicted"/>
<dbReference type="EMBL" id="MU971335">
    <property type="protein sequence ID" value="KAK9241285.1"/>
    <property type="molecule type" value="Genomic_DNA"/>
</dbReference>
<keyword evidence="2" id="KW-1185">Reference proteome</keyword>
<reference evidence="2" key="1">
    <citation type="journal article" date="2024" name="Front. Bioeng. Biotechnol.">
        <title>Genome-scale model development and genomic sequencing of the oleaginous clade Lipomyces.</title>
        <authorList>
            <person name="Czajka J.J."/>
            <person name="Han Y."/>
            <person name="Kim J."/>
            <person name="Mondo S.J."/>
            <person name="Hofstad B.A."/>
            <person name="Robles A."/>
            <person name="Haridas S."/>
            <person name="Riley R."/>
            <person name="LaButti K."/>
            <person name="Pangilinan J."/>
            <person name="Andreopoulos W."/>
            <person name="Lipzen A."/>
            <person name="Yan J."/>
            <person name="Wang M."/>
            <person name="Ng V."/>
            <person name="Grigoriev I.V."/>
            <person name="Spatafora J.W."/>
            <person name="Magnuson J.K."/>
            <person name="Baker S.E."/>
            <person name="Pomraning K.R."/>
        </authorList>
    </citation>
    <scope>NUCLEOTIDE SEQUENCE [LARGE SCALE GENOMIC DNA]</scope>
    <source>
        <strain evidence="2">CBS 7786</strain>
    </source>
</reference>
<dbReference type="Proteomes" id="UP001433508">
    <property type="component" value="Unassembled WGS sequence"/>
</dbReference>
<organism evidence="1 2">
    <name type="scientific">Lipomyces kononenkoae</name>
    <name type="common">Yeast</name>
    <dbReference type="NCBI Taxonomy" id="34357"/>
    <lineage>
        <taxon>Eukaryota</taxon>
        <taxon>Fungi</taxon>
        <taxon>Dikarya</taxon>
        <taxon>Ascomycota</taxon>
        <taxon>Saccharomycotina</taxon>
        <taxon>Lipomycetes</taxon>
        <taxon>Lipomycetales</taxon>
        <taxon>Lipomycetaceae</taxon>
        <taxon>Lipomyces</taxon>
    </lineage>
</organism>
<comment type="caution">
    <text evidence="1">The sequence shown here is derived from an EMBL/GenBank/DDBJ whole genome shotgun (WGS) entry which is preliminary data.</text>
</comment>
<accession>A0ACC3TCB2</accession>
<evidence type="ECO:0000313" key="1">
    <source>
        <dbReference type="EMBL" id="KAK9241285.1"/>
    </source>
</evidence>
<name>A0ACC3TCB2_LIPKO</name>
<evidence type="ECO:0000313" key="2">
    <source>
        <dbReference type="Proteomes" id="UP001433508"/>
    </source>
</evidence>
<sequence>MPLRPRHATTTTTTTLSTPSKTTSTSSSVRRTRRTHKNQQQQKDASLSPDPLDILPFVSPLKLAKKEILGSIMSPASTDDAPDIANPTPSYRTTRRLKEELVRADMRQASSQNWSVNVTIAGADRILPAVGNAGGQKNNFDELESSRNEGTSSVITCQPLSDSRTAWVQVVGSRDTFRPSTPSSEKKLRVANAGSTPAVVDSSRKRRAVRKTSFGKTELEKNDAECASHEIGPASQDRFTAAKVINQEIPGEIASSTPGEHIVEPVDYAVAAQPSELSSQSSGSPICQESCATALHIYEDPNHQWPPLARSSPVIDHRVFVERSSSSLNATRNSKKMDNASCLRSNSSSPLKPVSLPPPPHSPVLLSQSAEHTLPLYRSLTNQSYPAPSISSSILTTTDLTPVPDYRRLPNIPNPNPDATWSRAHWILLTQLHPRRMDPLPSRALVRPPLHIVAAFPGISDEELSRRMLALDRIRLRRELFKERVEDGGGSER</sequence>
<gene>
    <name evidence="1" type="ORF">V1525DRAFT_429038</name>
</gene>